<evidence type="ECO:0000256" key="14">
    <source>
        <dbReference type="PIRNR" id="PIRNR028810"/>
    </source>
</evidence>
<dbReference type="EC" id="2.4.1.256" evidence="4 14"/>
<evidence type="ECO:0000313" key="16">
    <source>
        <dbReference type="EMBL" id="CEK76864.1"/>
    </source>
</evidence>
<dbReference type="GO" id="GO:0006488">
    <property type="term" value="P:dolichol-linked oligosaccharide biosynthetic process"/>
    <property type="evidence" value="ECO:0007669"/>
    <property type="project" value="UniProtKB-UniRule"/>
</dbReference>
<dbReference type="GO" id="GO:0005789">
    <property type="term" value="C:endoplasmic reticulum membrane"/>
    <property type="evidence" value="ECO:0007669"/>
    <property type="project" value="UniProtKB-SubCell"/>
</dbReference>
<dbReference type="Pfam" id="PF04922">
    <property type="entry name" value="DIE2_ALG10"/>
    <property type="match status" value="1"/>
</dbReference>
<dbReference type="InterPro" id="IPR016900">
    <property type="entry name" value="Alg10"/>
</dbReference>
<dbReference type="PIRSF" id="PIRSF028810">
    <property type="entry name" value="Alpha1_2_glucosyltferase_Alg10"/>
    <property type="match status" value="1"/>
</dbReference>
<sequence>MITILTASLIALASCIILTYVQTVQNVPYMDEIFHIPQAKQYCAYNFSSWDPMITTLPGLYLFSLVQLLPFASLQGVSLSEVCTTQILRASNLTYCIGNFVLLLILCKKLTGDTQVNKSAHLHVLSATVLVLFPVLYFFTWLYYTDPGSTFFTLLMYALCLYGRHNSSAAVSVAAVIFRQTNVIWVLFCIGMVVIEVIDQQLRLDKKIRGNLNNLKDIEVLKLILQTAFSSPAKIISIVKELFIRTFCYICVLIGFSVFVIVNKGIVVGDKSHHEASYNFPQVFYFLTTSAAFSFIHFINPRQIVSFLQSVIRNPLKVLLFAVLAGFLVKMFTYEHRYLLSDNRHYTFYIWSRIFKRNHLARYALIPVYMFSLYQFYSMTLHKGLLWRIVFSFCTLACLVPQALLEFRYFIIPFYILRLNMKLPTVKVLMAELVFYVSINAFTVYMFTQRPFYWPENPEPQRFMW</sequence>
<keyword evidence="15" id="KW-0732">Signal</keyword>
<dbReference type="AlphaFoldDB" id="A0A0B7A7B3"/>
<comment type="caution">
    <text evidence="14">Lacks conserved residue(s) required for the propagation of feature annotation.</text>
</comment>
<keyword evidence="7" id="KW-0808">Transferase</keyword>
<evidence type="ECO:0000256" key="2">
    <source>
        <dbReference type="ARBA" id="ARBA00004922"/>
    </source>
</evidence>
<evidence type="ECO:0000256" key="4">
    <source>
        <dbReference type="ARBA" id="ARBA00011967"/>
    </source>
</evidence>
<evidence type="ECO:0000256" key="15">
    <source>
        <dbReference type="SAM" id="SignalP"/>
    </source>
</evidence>
<protein>
    <recommendedName>
        <fullName evidence="5 14">Dol-P-Glc:Glc(2)Man(9)GlcNAc(2)-PP-Dol alpha-1,2-glucosyltransferase</fullName>
        <ecNumber evidence="4 14">2.4.1.256</ecNumber>
    </recommendedName>
</protein>
<feature type="transmembrane region" description="Helical" evidence="14">
    <location>
        <begin position="389"/>
        <end position="416"/>
    </location>
</feature>
<dbReference type="PANTHER" id="PTHR12989">
    <property type="entry name" value="ALPHA-1,2-GLUCOSYLTRANSFERASE ALG10"/>
    <property type="match status" value="1"/>
</dbReference>
<evidence type="ECO:0000256" key="10">
    <source>
        <dbReference type="ARBA" id="ARBA00022989"/>
    </source>
</evidence>
<accession>A0A0B7A7B3</accession>
<keyword evidence="10 14" id="KW-1133">Transmembrane helix</keyword>
<comment type="similarity">
    <text evidence="3 14">Belongs to the ALG10 glucosyltransferase family.</text>
</comment>
<keyword evidence="6 14" id="KW-0328">Glycosyltransferase</keyword>
<name>A0A0B7A7B3_9EUPU</name>
<keyword evidence="11 14" id="KW-0472">Membrane</keyword>
<reference evidence="16" key="1">
    <citation type="submission" date="2014-12" db="EMBL/GenBank/DDBJ databases">
        <title>Insight into the proteome of Arion vulgaris.</title>
        <authorList>
            <person name="Aradska J."/>
            <person name="Bulat T."/>
            <person name="Smidak R."/>
            <person name="Sarate P."/>
            <person name="Gangsoo J."/>
            <person name="Sialana F."/>
            <person name="Bilban M."/>
            <person name="Lubec G."/>
        </authorList>
    </citation>
    <scope>NUCLEOTIDE SEQUENCE</scope>
    <source>
        <tissue evidence="16">Skin</tissue>
    </source>
</reference>
<evidence type="ECO:0000256" key="12">
    <source>
        <dbReference type="ARBA" id="ARBA00044727"/>
    </source>
</evidence>
<feature type="chain" id="PRO_5002127429" description="Dol-P-Glc:Glc(2)Man(9)GlcNAc(2)-PP-Dol alpha-1,2-glucosyltransferase" evidence="15">
    <location>
        <begin position="24"/>
        <end position="465"/>
    </location>
</feature>
<evidence type="ECO:0000256" key="3">
    <source>
        <dbReference type="ARBA" id="ARBA00010600"/>
    </source>
</evidence>
<feature type="transmembrane region" description="Helical" evidence="14">
    <location>
        <begin position="360"/>
        <end position="377"/>
    </location>
</feature>
<dbReference type="EMBL" id="HACG01029999">
    <property type="protein sequence ID" value="CEK76864.1"/>
    <property type="molecule type" value="Transcribed_RNA"/>
</dbReference>
<comment type="subcellular location">
    <subcellularLocation>
        <location evidence="1">Endoplasmic reticulum membrane</location>
        <topology evidence="1">Multi-pass membrane protein</topology>
    </subcellularLocation>
</comment>
<organism evidence="16">
    <name type="scientific">Arion vulgaris</name>
    <dbReference type="NCBI Taxonomy" id="1028688"/>
    <lineage>
        <taxon>Eukaryota</taxon>
        <taxon>Metazoa</taxon>
        <taxon>Spiralia</taxon>
        <taxon>Lophotrochozoa</taxon>
        <taxon>Mollusca</taxon>
        <taxon>Gastropoda</taxon>
        <taxon>Heterobranchia</taxon>
        <taxon>Euthyneura</taxon>
        <taxon>Panpulmonata</taxon>
        <taxon>Eupulmonata</taxon>
        <taxon>Stylommatophora</taxon>
        <taxon>Helicina</taxon>
        <taxon>Arionoidea</taxon>
        <taxon>Arionidae</taxon>
        <taxon>Arion</taxon>
    </lineage>
</organism>
<feature type="transmembrane region" description="Helical" evidence="14">
    <location>
        <begin position="242"/>
        <end position="262"/>
    </location>
</feature>
<keyword evidence="8 14" id="KW-0812">Transmembrane</keyword>
<evidence type="ECO:0000256" key="8">
    <source>
        <dbReference type="ARBA" id="ARBA00022692"/>
    </source>
</evidence>
<feature type="transmembrane region" description="Helical" evidence="14">
    <location>
        <begin position="183"/>
        <end position="199"/>
    </location>
</feature>
<keyword evidence="9" id="KW-0256">Endoplasmic reticulum</keyword>
<evidence type="ECO:0000256" key="6">
    <source>
        <dbReference type="ARBA" id="ARBA00022676"/>
    </source>
</evidence>
<evidence type="ECO:0000256" key="5">
    <source>
        <dbReference type="ARBA" id="ARBA00018512"/>
    </source>
</evidence>
<feature type="transmembrane region" description="Helical" evidence="14">
    <location>
        <begin position="283"/>
        <end position="299"/>
    </location>
</feature>
<gene>
    <name evidence="16" type="primary">ORF101907</name>
</gene>
<comment type="function">
    <text evidence="12">Dol-P-Glc:Glc(2)Man(9)GlcNAc(2)-PP-Dol alpha-1,2-glucosyltransferase that operates in the biosynthetic pathway of dolichol-linked oligosaccharides, the glycan precursors employed in protein asparagine (N)-glycosylation. The assembly of dolichol-linked oligosaccharides begins on the cytosolic side of the endoplasmic reticulum membrane and finishes in its lumen. The sequential addition of sugars to dolichol pyrophosphate produces dolichol-linked oligosaccharides containing fourteen sugars, including two GlcNAcs, nine mannoses and three glucoses. Once assembled, the oligosaccharide is transferred from the lipid to nascent proteins by oligosaccharyltransferases. In the lumen of the endoplasmic reticulum, adds the third and last glucose residue from dolichyl phosphate glucose (Dol-P-Glc) onto the lipid-linked oligosaccharide intermediate Glc(2)Man(9)GlcNAc(2)-PP-Dol to produce Glc(3)Man(9)GlcNAc(2)-PP-Dol.</text>
</comment>
<proteinExistence type="inferred from homology"/>
<dbReference type="PANTHER" id="PTHR12989:SF10">
    <property type="entry name" value="DOL-P-GLC:GLC(2)MAN(9)GLCNAC(2)-PP-DOL ALPHA-1,2-GLUCOSYLTRANSFERASE-RELATED"/>
    <property type="match status" value="1"/>
</dbReference>
<evidence type="ECO:0000256" key="9">
    <source>
        <dbReference type="ARBA" id="ARBA00022824"/>
    </source>
</evidence>
<dbReference type="GO" id="GO:0106073">
    <property type="term" value="F:dolichyl pyrophosphate Glc2Man9GlcNAc2 alpha-1,2-glucosyltransferase activity"/>
    <property type="evidence" value="ECO:0007669"/>
    <property type="project" value="UniProtKB-UniRule"/>
</dbReference>
<evidence type="ECO:0000256" key="11">
    <source>
        <dbReference type="ARBA" id="ARBA00023136"/>
    </source>
</evidence>
<feature type="transmembrane region" description="Helical" evidence="14">
    <location>
        <begin position="319"/>
        <end position="339"/>
    </location>
</feature>
<comment type="pathway">
    <text evidence="2">Protein modification; protein glycosylation.</text>
</comment>
<evidence type="ECO:0000256" key="13">
    <source>
        <dbReference type="ARBA" id="ARBA00048064"/>
    </source>
</evidence>
<feature type="signal peptide" evidence="15">
    <location>
        <begin position="1"/>
        <end position="23"/>
    </location>
</feature>
<feature type="transmembrane region" description="Helical" evidence="14">
    <location>
        <begin position="428"/>
        <end position="448"/>
    </location>
</feature>
<feature type="transmembrane region" description="Helical" evidence="14">
    <location>
        <begin position="92"/>
        <end position="111"/>
    </location>
</feature>
<comment type="catalytic activity">
    <reaction evidence="13">
        <text>an alpha-D-Glc-(1-&gt;3)-alpha-D-Glc-(1-&gt;3)-alpha-D-Man-(1-&gt;2)-alpha-D-Man-(1-&gt;2)-alpha-D-Man-(1-&gt;3)-[alpha-D-Man-(1-&gt;2)-alpha-D-Man-(1-&gt;3)-[alpha-D-Man-(1-&gt;2)-alpha-D-Man-(1-&gt;6)]-alpha-D-Man-(1-&gt;6)]-beta-D-Man-(1-&gt;4)-beta-D-GlcNAc-(1-&gt;4)-alpha-D-GlcNAc-diphospho-di-trans,poly-cis-dolichol + a di-trans,poly-cis-dolichyl beta-D-glucosyl phosphate = a alpha-D-Glc-(1-&gt;2)-alpha-D-Glc-(1-&gt;3)-alpha-D-Glc-(1-&gt;3)-alpha-D-Man-(1-&gt;2)-alpha-D-Man-(1-&gt;2)-alpha-D-Man-(1-&gt;3)-[alpha-D-Man-(1-&gt;2)-alpha-D-Man-(1-&gt;3)-[alpha-D-Man-(1-&gt;2)-alpha-D-Man-(1-&gt;6)]-alpha-D-Man-(1-&gt;6)]-beta-D-Man-(1-&gt;4)-beta-D-GlcNAc-(1-&gt;4)-alpha-D-GlcNAc-diphospho-di-trans,poly-cis-dolichol + a di-trans,poly-cis-dolichyl phosphate + H(+)</text>
        <dbReference type="Rhea" id="RHEA:29543"/>
        <dbReference type="Rhea" id="RHEA-COMP:19498"/>
        <dbReference type="Rhea" id="RHEA-COMP:19502"/>
        <dbReference type="Rhea" id="RHEA-COMP:19512"/>
        <dbReference type="Rhea" id="RHEA-COMP:19522"/>
        <dbReference type="ChEBI" id="CHEBI:15378"/>
        <dbReference type="ChEBI" id="CHEBI:57525"/>
        <dbReference type="ChEBI" id="CHEBI:57683"/>
        <dbReference type="ChEBI" id="CHEBI:132522"/>
        <dbReference type="ChEBI" id="CHEBI:132523"/>
        <dbReference type="EC" id="2.4.1.256"/>
    </reaction>
    <physiologicalReaction direction="left-to-right" evidence="13">
        <dbReference type="Rhea" id="RHEA:29544"/>
    </physiologicalReaction>
</comment>
<evidence type="ECO:0000256" key="1">
    <source>
        <dbReference type="ARBA" id="ARBA00004477"/>
    </source>
</evidence>
<evidence type="ECO:0000256" key="7">
    <source>
        <dbReference type="ARBA" id="ARBA00022679"/>
    </source>
</evidence>
<feature type="transmembrane region" description="Helical" evidence="14">
    <location>
        <begin position="123"/>
        <end position="144"/>
    </location>
</feature>